<dbReference type="InterPro" id="IPR001810">
    <property type="entry name" value="F-box_dom"/>
</dbReference>
<reference evidence="2 3" key="1">
    <citation type="journal article" date="2022" name="Cell">
        <title>Repeat-based holocentromeres influence genome architecture and karyotype evolution.</title>
        <authorList>
            <person name="Hofstatter P.G."/>
            <person name="Thangavel G."/>
            <person name="Lux T."/>
            <person name="Neumann P."/>
            <person name="Vondrak T."/>
            <person name="Novak P."/>
            <person name="Zhang M."/>
            <person name="Costa L."/>
            <person name="Castellani M."/>
            <person name="Scott A."/>
            <person name="Toegelov H."/>
            <person name="Fuchs J."/>
            <person name="Mata-Sucre Y."/>
            <person name="Dias Y."/>
            <person name="Vanzela A.L.L."/>
            <person name="Huettel B."/>
            <person name="Almeida C.C.S."/>
            <person name="Simkova H."/>
            <person name="Souza G."/>
            <person name="Pedrosa-Harand A."/>
            <person name="Macas J."/>
            <person name="Mayer K.F.X."/>
            <person name="Houben A."/>
            <person name="Marques A."/>
        </authorList>
    </citation>
    <scope>NUCLEOTIDE SEQUENCE [LARGE SCALE GENOMIC DNA]</scope>
    <source>
        <strain evidence="2">RhyTen1mFocal</strain>
    </source>
</reference>
<dbReference type="SUPFAM" id="SSF81383">
    <property type="entry name" value="F-box domain"/>
    <property type="match status" value="1"/>
</dbReference>
<dbReference type="PANTHER" id="PTHR31639:SF285">
    <property type="entry name" value="OS01G0730200 PROTEIN"/>
    <property type="match status" value="1"/>
</dbReference>
<comment type="caution">
    <text evidence="2">The sequence shown here is derived from an EMBL/GenBank/DDBJ whole genome shotgun (WGS) entry which is preliminary data.</text>
</comment>
<dbReference type="EMBL" id="JAMRDG010000002">
    <property type="protein sequence ID" value="KAJ3690468.1"/>
    <property type="molecule type" value="Genomic_DNA"/>
</dbReference>
<organism evidence="2 3">
    <name type="scientific">Rhynchospora tenuis</name>
    <dbReference type="NCBI Taxonomy" id="198213"/>
    <lineage>
        <taxon>Eukaryota</taxon>
        <taxon>Viridiplantae</taxon>
        <taxon>Streptophyta</taxon>
        <taxon>Embryophyta</taxon>
        <taxon>Tracheophyta</taxon>
        <taxon>Spermatophyta</taxon>
        <taxon>Magnoliopsida</taxon>
        <taxon>Liliopsida</taxon>
        <taxon>Poales</taxon>
        <taxon>Cyperaceae</taxon>
        <taxon>Cyperoideae</taxon>
        <taxon>Rhynchosporeae</taxon>
        <taxon>Rhynchospora</taxon>
    </lineage>
</organism>
<name>A0AAD6EN21_9POAL</name>
<sequence>MTPEHKRRALNSDTGEADMLSSLPEVVKDKILILLPIKEAGRTSILSRQWRYTWSSIPELTIRDGSCVASNGLFTKLVDEILFLHQGPIYKFDLHTKNFHDSVPYDRWLLNLSRNEIRELILQLRFNYKIPSSLFSCQALTCLHLSNCTIKLPHDFEGFKLLRTVKLEKSTVSGNELEKLVSSSPLLESLFLRDFNECIILNIDAPNLKNLVVLGKFIDIQLWTPGLLTLWVELKVKPVGNHHRRGKLAEALGHIPAIEKLEMHKHFVAYLAYGPLLEKFPVKFDHLKEICFSIDLSDLKAAALALSLFQNSPKLKILDIRFLSGADSLSGGPDFWEPIDREDCSFEHLQTVNIHNFLPSRPMFSFVRFVLSAAPNLNELTMSKENSDEVVDPTTFKQLLRFKRASANAEIIFV</sequence>
<evidence type="ECO:0000313" key="3">
    <source>
        <dbReference type="Proteomes" id="UP001210211"/>
    </source>
</evidence>
<dbReference type="Proteomes" id="UP001210211">
    <property type="component" value="Unassembled WGS sequence"/>
</dbReference>
<dbReference type="PANTHER" id="PTHR31639">
    <property type="entry name" value="F-BOX PROTEIN-LIKE"/>
    <property type="match status" value="1"/>
</dbReference>
<evidence type="ECO:0000313" key="2">
    <source>
        <dbReference type="EMBL" id="KAJ3690468.1"/>
    </source>
</evidence>
<gene>
    <name evidence="2" type="ORF">LUZ61_019632</name>
</gene>
<dbReference type="InterPro" id="IPR032675">
    <property type="entry name" value="LRR_dom_sf"/>
</dbReference>
<dbReference type="Pfam" id="PF23622">
    <property type="entry name" value="LRR_At1g61320_AtMIF1"/>
    <property type="match status" value="1"/>
</dbReference>
<accession>A0AAD6EN21</accession>
<evidence type="ECO:0000259" key="1">
    <source>
        <dbReference type="SMART" id="SM00579"/>
    </source>
</evidence>
<keyword evidence="3" id="KW-1185">Reference proteome</keyword>
<feature type="domain" description="FBD" evidence="1">
    <location>
        <begin position="343"/>
        <end position="414"/>
    </location>
</feature>
<dbReference type="InterPro" id="IPR036047">
    <property type="entry name" value="F-box-like_dom_sf"/>
</dbReference>
<dbReference type="Gene3D" id="3.80.10.10">
    <property type="entry name" value="Ribonuclease Inhibitor"/>
    <property type="match status" value="1"/>
</dbReference>
<dbReference type="AlphaFoldDB" id="A0AAD6EN21"/>
<protein>
    <recommendedName>
        <fullName evidence="1">FBD domain-containing protein</fullName>
    </recommendedName>
</protein>
<dbReference type="InterPro" id="IPR006566">
    <property type="entry name" value="FBD"/>
</dbReference>
<dbReference type="SMART" id="SM00579">
    <property type="entry name" value="FBD"/>
    <property type="match status" value="1"/>
</dbReference>
<proteinExistence type="predicted"/>
<dbReference type="InterPro" id="IPR055357">
    <property type="entry name" value="LRR_At1g61320_AtMIF1"/>
</dbReference>
<dbReference type="Pfam" id="PF00646">
    <property type="entry name" value="F-box"/>
    <property type="match status" value="1"/>
</dbReference>
<dbReference type="SUPFAM" id="SSF52047">
    <property type="entry name" value="RNI-like"/>
    <property type="match status" value="1"/>
</dbReference>